<reference evidence="1 2" key="1">
    <citation type="submission" date="2016-10" db="EMBL/GenBank/DDBJ databases">
        <authorList>
            <person name="de Groot N.N."/>
        </authorList>
    </citation>
    <scope>NUCLEOTIDE SEQUENCE [LARGE SCALE GENOMIC DNA]</scope>
    <source>
        <strain evidence="1 2">ATCC 700224</strain>
    </source>
</reference>
<protein>
    <submittedName>
        <fullName evidence="1">Phage tail protein, P2 protein I family</fullName>
    </submittedName>
</protein>
<dbReference type="STRING" id="69960.SAMN05421720_12622"/>
<dbReference type="EMBL" id="FNAP01000026">
    <property type="protein sequence ID" value="SDF05066.1"/>
    <property type="molecule type" value="Genomic_DNA"/>
</dbReference>
<gene>
    <name evidence="1" type="ORF">SAMN05421720_12622</name>
</gene>
<dbReference type="RefSeq" id="WP_092788084.1">
    <property type="nucleotide sequence ID" value="NZ_FNAP01000026.1"/>
</dbReference>
<dbReference type="OrthoDB" id="90759at2"/>
<feature type="non-terminal residue" evidence="1">
    <location>
        <position position="295"/>
    </location>
</feature>
<keyword evidence="2" id="KW-1185">Reference proteome</keyword>
<dbReference type="Proteomes" id="UP000199412">
    <property type="component" value="Unassembled WGS sequence"/>
</dbReference>
<dbReference type="NCBIfam" id="TIGR01634">
    <property type="entry name" value="tail_P2_I"/>
    <property type="match status" value="1"/>
</dbReference>
<proteinExistence type="predicted"/>
<dbReference type="AlphaFoldDB" id="A0A1G7HXV1"/>
<evidence type="ECO:0000313" key="1">
    <source>
        <dbReference type="EMBL" id="SDF05066.1"/>
    </source>
</evidence>
<accession>A0A1G7HXV1</accession>
<evidence type="ECO:0000313" key="2">
    <source>
        <dbReference type="Proteomes" id="UP000199412"/>
    </source>
</evidence>
<sequence>MPADLLPPNATPLERAAAETSARVGTIPVGVVRTLWDPWTCPADLLPWLAWACSVDTWDDAWPETTQRRVIADSYAVHSVKGTVGAVKRALASLGYDTTLIEWHQEGGAPYTFRLEVDVHGKPVTEATYGEIERTALSAKNVRSHLAGLRAVGRVSGALIIGAVCLGGEETIVYPWTAPDSLTAGPLFVGGAVGSVESVTIYPAVPVSAGITPLFQAGAIQAPAAFSRASAAWLDLTAHAIDVPRIDGGAILIEGAATNLAPYSEDVAQWDAITITVGAATPPGDTGLAKTLTLV</sequence>
<dbReference type="Pfam" id="PF09684">
    <property type="entry name" value="Tail_P2_I"/>
    <property type="match status" value="1"/>
</dbReference>
<name>A0A1G7HXV1_9PROT</name>
<dbReference type="InterPro" id="IPR006521">
    <property type="entry name" value="Tail_protein_I"/>
</dbReference>
<organism evidence="1 2">
    <name type="scientific">Rhodospira trueperi</name>
    <dbReference type="NCBI Taxonomy" id="69960"/>
    <lineage>
        <taxon>Bacteria</taxon>
        <taxon>Pseudomonadati</taxon>
        <taxon>Pseudomonadota</taxon>
        <taxon>Alphaproteobacteria</taxon>
        <taxon>Rhodospirillales</taxon>
        <taxon>Rhodospirillaceae</taxon>
        <taxon>Rhodospira</taxon>
    </lineage>
</organism>